<dbReference type="InterPro" id="IPR029138">
    <property type="entry name" value="SNAPC5"/>
</dbReference>
<sequence>MLRSNRVIQGEQTQLLAIEQKLVQLLPKMQEALNSLKVEELHLKSQSVQPTATQGLPSDLNVNVNRAGMPNDQINSQQINLGLSRVNEWGQFMEEDESD</sequence>
<evidence type="ECO:0000313" key="2">
    <source>
        <dbReference type="RefSeq" id="XP_034115156.2"/>
    </source>
</evidence>
<dbReference type="Proteomes" id="UP000515160">
    <property type="component" value="Chromosome 2R"/>
</dbReference>
<accession>A0A6P8XFJ8</accession>
<proteinExistence type="predicted"/>
<gene>
    <name evidence="2" type="primary">LOC117575163</name>
</gene>
<dbReference type="GO" id="GO:0006366">
    <property type="term" value="P:transcription by RNA polymerase II"/>
    <property type="evidence" value="ECO:0007669"/>
    <property type="project" value="InterPro"/>
</dbReference>
<reference evidence="2" key="1">
    <citation type="submission" date="2025-08" db="UniProtKB">
        <authorList>
            <consortium name="RefSeq"/>
        </authorList>
    </citation>
    <scope>IDENTIFICATION</scope>
    <source>
        <strain evidence="2">15112-1751.03</strain>
        <tissue evidence="2">Whole Adult</tissue>
    </source>
</reference>
<dbReference type="AlphaFoldDB" id="A0A6P8XFJ8"/>
<evidence type="ECO:0000313" key="1">
    <source>
        <dbReference type="Proteomes" id="UP000515160"/>
    </source>
</evidence>
<name>A0A6P8XFJ8_DROAB</name>
<dbReference type="OrthoDB" id="8067224at2759"/>
<dbReference type="RefSeq" id="XP_034115156.2">
    <property type="nucleotide sequence ID" value="XM_034259265.2"/>
</dbReference>
<organism evidence="1 2">
    <name type="scientific">Drosophila albomicans</name>
    <name type="common">Fruit fly</name>
    <dbReference type="NCBI Taxonomy" id="7291"/>
    <lineage>
        <taxon>Eukaryota</taxon>
        <taxon>Metazoa</taxon>
        <taxon>Ecdysozoa</taxon>
        <taxon>Arthropoda</taxon>
        <taxon>Hexapoda</taxon>
        <taxon>Insecta</taxon>
        <taxon>Pterygota</taxon>
        <taxon>Neoptera</taxon>
        <taxon>Endopterygota</taxon>
        <taxon>Diptera</taxon>
        <taxon>Brachycera</taxon>
        <taxon>Muscomorpha</taxon>
        <taxon>Ephydroidea</taxon>
        <taxon>Drosophilidae</taxon>
        <taxon>Drosophila</taxon>
    </lineage>
</organism>
<protein>
    <submittedName>
        <fullName evidence="2">Uncharacterized protein LOC117575163</fullName>
    </submittedName>
</protein>
<dbReference type="GO" id="GO:0006384">
    <property type="term" value="P:transcription initiation at RNA polymerase III promoter"/>
    <property type="evidence" value="ECO:0007669"/>
    <property type="project" value="InterPro"/>
</dbReference>
<dbReference type="GeneID" id="117575163"/>
<dbReference type="Pfam" id="PF15497">
    <property type="entry name" value="SNAPC5"/>
    <property type="match status" value="1"/>
</dbReference>
<keyword evidence="1" id="KW-1185">Reference proteome</keyword>
<dbReference type="GO" id="GO:0005634">
    <property type="term" value="C:nucleus"/>
    <property type="evidence" value="ECO:0007669"/>
    <property type="project" value="InterPro"/>
</dbReference>